<evidence type="ECO:0008006" key="4">
    <source>
        <dbReference type="Google" id="ProtNLM"/>
    </source>
</evidence>
<comment type="caution">
    <text evidence="2">The sequence shown here is derived from an EMBL/GenBank/DDBJ whole genome shotgun (WGS) entry which is preliminary data.</text>
</comment>
<dbReference type="Gene3D" id="1.20.1290.10">
    <property type="entry name" value="AhpD-like"/>
    <property type="match status" value="1"/>
</dbReference>
<accession>A0A132E6K4</accession>
<dbReference type="EMBL" id="PVHK01000193">
    <property type="protein sequence ID" value="PRH39465.1"/>
    <property type="molecule type" value="Genomic_DNA"/>
</dbReference>
<dbReference type="AlphaFoldDB" id="A0A132E6K4"/>
<name>A0A132E6K4_BURVI</name>
<evidence type="ECO:0000313" key="3">
    <source>
        <dbReference type="Proteomes" id="UP000237632"/>
    </source>
</evidence>
<sequence>MIDTQPPAAAPDTIDAVAGLRDDSPVAALRRAREKVLRHTQLSEAALFDAALPDLSLIERLHAARYVAQRSSAHALAATYHARLIEAGGTPDDIARADADAFDALPRRLGALLAHARRLTLSPVDAHASDLAALKSAGFTTAAIVALSQLVAFVAYQLRVAAAASALHTRVAREAA</sequence>
<dbReference type="SUPFAM" id="SSF69118">
    <property type="entry name" value="AhpD-like"/>
    <property type="match status" value="1"/>
</dbReference>
<evidence type="ECO:0000313" key="1">
    <source>
        <dbReference type="EMBL" id="MDN7793785.1"/>
    </source>
</evidence>
<dbReference type="OMA" id="WVAYYAT"/>
<reference evidence="2 3" key="1">
    <citation type="submission" date="2018-03" db="EMBL/GenBank/DDBJ databases">
        <authorList>
            <person name="Nguyen K."/>
            <person name="Fouts D."/>
            <person name="Sutton G."/>
        </authorList>
    </citation>
    <scope>NUCLEOTIDE SEQUENCE [LARGE SCALE GENOMIC DNA]</scope>
    <source>
        <strain evidence="2 3">AU3578</strain>
    </source>
</reference>
<proteinExistence type="predicted"/>
<organism evidence="2 3">
    <name type="scientific">Burkholderia vietnamiensis</name>
    <dbReference type="NCBI Taxonomy" id="60552"/>
    <lineage>
        <taxon>Bacteria</taxon>
        <taxon>Pseudomonadati</taxon>
        <taxon>Pseudomonadota</taxon>
        <taxon>Betaproteobacteria</taxon>
        <taxon>Burkholderiales</taxon>
        <taxon>Burkholderiaceae</taxon>
        <taxon>Burkholderia</taxon>
        <taxon>Burkholderia cepacia complex</taxon>
    </lineage>
</organism>
<evidence type="ECO:0000313" key="2">
    <source>
        <dbReference type="EMBL" id="PRH39465.1"/>
    </source>
</evidence>
<dbReference type="GeneID" id="45679720"/>
<reference evidence="1" key="2">
    <citation type="submission" date="2023-07" db="EMBL/GenBank/DDBJ databases">
        <title>A collection of bacterial strains from the Burkholderia cepacia Research Laboratory and Repository.</title>
        <authorList>
            <person name="Lipuma J."/>
            <person name="Spilker T."/>
            <person name="Caverly L."/>
        </authorList>
    </citation>
    <scope>NUCLEOTIDE SEQUENCE</scope>
    <source>
        <strain evidence="1">AU44268</strain>
    </source>
</reference>
<dbReference type="Proteomes" id="UP001171620">
    <property type="component" value="Unassembled WGS sequence"/>
</dbReference>
<dbReference type="InterPro" id="IPR029032">
    <property type="entry name" value="AhpD-like"/>
</dbReference>
<dbReference type="EMBL" id="JAUJRV010000001">
    <property type="protein sequence ID" value="MDN7793785.1"/>
    <property type="molecule type" value="Genomic_DNA"/>
</dbReference>
<dbReference type="Proteomes" id="UP000237632">
    <property type="component" value="Unassembled WGS sequence"/>
</dbReference>
<gene>
    <name evidence="2" type="ORF">C6T65_26130</name>
    <name evidence="1" type="ORF">QZM33_02290</name>
</gene>
<dbReference type="RefSeq" id="WP_011881386.1">
    <property type="nucleotide sequence ID" value="NZ_CAAAFK010000005.1"/>
</dbReference>
<protein>
    <recommendedName>
        <fullName evidence="4">Membrane associated protein</fullName>
    </recommendedName>
</protein>